<evidence type="ECO:0000313" key="2">
    <source>
        <dbReference type="Proteomes" id="UP000006835"/>
    </source>
</evidence>
<reference evidence="1 2" key="2">
    <citation type="journal article" date="2011" name="J. Bacteriol.">
        <title>Complete genome sequences for the anaerobic, extremely thermophilic plant biomass-degrading bacteria Caldicellulosiruptor hydrothermalis, Caldicellulosiruptor kristjanssonii, Caldicellulosiruptor kronotskyensis, Caldicellulosiruptor owensenis, and Caldicellulosiruptor lactoaceticus.</title>
        <authorList>
            <person name="Blumer-Schuette S.E."/>
            <person name="Ozdemir I."/>
            <person name="Mistry D."/>
            <person name="Lucas S."/>
            <person name="Lapidus A."/>
            <person name="Cheng J.F."/>
            <person name="Goodwin L.A."/>
            <person name="Pitluck S."/>
            <person name="Land M.L."/>
            <person name="Hauser L.J."/>
            <person name="Woyke T."/>
            <person name="Mikhailova N."/>
            <person name="Pati A."/>
            <person name="Kyrpides N.C."/>
            <person name="Ivanova N."/>
            <person name="Detter J.C."/>
            <person name="Walston-Davenport K."/>
            <person name="Han S."/>
            <person name="Adams M.W."/>
            <person name="Kelly R.M."/>
        </authorList>
    </citation>
    <scope>NUCLEOTIDE SEQUENCE [LARGE SCALE GENOMIC DNA]</scope>
    <source>
        <strain evidence="2">DSM 18902 / VKM B-2412 / 2002</strain>
    </source>
</reference>
<dbReference type="KEGG" id="ckn:Calkro_0314"/>
<organism evidence="1 2">
    <name type="scientific">Caldicellulosiruptor kronotskyensis (strain DSM 18902 / VKM B-2412 / 2002)</name>
    <dbReference type="NCBI Taxonomy" id="632348"/>
    <lineage>
        <taxon>Bacteria</taxon>
        <taxon>Bacillati</taxon>
        <taxon>Bacillota</taxon>
        <taxon>Bacillota incertae sedis</taxon>
        <taxon>Caldicellulosiruptorales</taxon>
        <taxon>Caldicellulosiruptoraceae</taxon>
        <taxon>Caldicellulosiruptor</taxon>
    </lineage>
</organism>
<dbReference type="AlphaFoldDB" id="E4SDM8"/>
<name>E4SDM8_CALK2</name>
<accession>E4SDM8</accession>
<reference key="1">
    <citation type="submission" date="2010-11" db="EMBL/GenBank/DDBJ databases">
        <title>Complete sequence of Caldicellulosiruptor kronotskyensis 2002.</title>
        <authorList>
            <consortium name="US DOE Joint Genome Institute"/>
            <person name="Lucas S."/>
            <person name="Copeland A."/>
            <person name="Lapidus A."/>
            <person name="Cheng J.-F."/>
            <person name="Bruce D."/>
            <person name="Goodwin L."/>
            <person name="Pitluck S."/>
            <person name="Davenport K."/>
            <person name="Detter J.C."/>
            <person name="Han C."/>
            <person name="Tapia R."/>
            <person name="Land M."/>
            <person name="Hauser L."/>
            <person name="Jeffries C."/>
            <person name="Kyrpides N."/>
            <person name="Ivanova N."/>
            <person name="Mikhailova N."/>
            <person name="Blumer-Schuette S.E."/>
            <person name="Kelly R.M."/>
            <person name="Woyke T."/>
        </authorList>
    </citation>
    <scope>NUCLEOTIDE SEQUENCE</scope>
    <source>
        <strain>2002</strain>
    </source>
</reference>
<dbReference type="NCBIfam" id="NF047340">
    <property type="entry name" value="Athe_2463_dom"/>
    <property type="match status" value="1"/>
</dbReference>
<dbReference type="HOGENOM" id="CLU_764369_0_0_9"/>
<dbReference type="Proteomes" id="UP000006835">
    <property type="component" value="Chromosome"/>
</dbReference>
<sequence length="418" mass="46980">MQRRKKSLLKALSFLVVFSILLSLFPVFPPVVKTMADNFSDKRDEVYEGGSNFSEYKGVTRDKCAESYGVFKEIKIPSTSSAADNLTSYAKQKCQSGVYGYGIEIKDNKTYYIIPLNVEATIDRGYAIYGIPEDVADNFTKAQPGFKQVSNGYFYATLGADEYYHLSSPGNGVRGYFRYWGFSQTGAVQSDKDFPPDRDYVPVTSSTKILYKPWQNSTAKQICAVADSYNPSNVSPNAITQVWSALSRFKDMKGQTLADAINITQTQYGSKISSASMLADYAMISNATPYAGAQVVLVLQEADGWIHYRTYDGIPPRAKPQVTTDSMSYKVTSQSYLVKNSDGTLKYDPAVNYDPVLYIDITGKMTDYWYTNRNKLYYKAFNYTRDDVTKYAARITSVKINGQSVRDLSRIMCFQFIT</sequence>
<keyword evidence="2" id="KW-1185">Reference proteome</keyword>
<proteinExistence type="predicted"/>
<dbReference type="RefSeq" id="WP_013429378.1">
    <property type="nucleotide sequence ID" value="NC_014720.1"/>
</dbReference>
<dbReference type="EMBL" id="CP002330">
    <property type="protein sequence ID" value="ADQ45221.1"/>
    <property type="molecule type" value="Genomic_DNA"/>
</dbReference>
<evidence type="ECO:0000313" key="1">
    <source>
        <dbReference type="EMBL" id="ADQ45221.1"/>
    </source>
</evidence>
<gene>
    <name evidence="1" type="ordered locus">Calkro_0314</name>
</gene>
<dbReference type="PATRIC" id="fig|632348.3.peg.336"/>
<protein>
    <submittedName>
        <fullName evidence="1">PKD domain-containing protein</fullName>
    </submittedName>
</protein>